<dbReference type="InterPro" id="IPR013199">
    <property type="entry name" value="HTH_Mga_DNA-bd_dom"/>
</dbReference>
<proteinExistence type="predicted"/>
<dbReference type="RefSeq" id="WP_087116170.1">
    <property type="nucleotide sequence ID" value="NZ_CP138506.1"/>
</dbReference>
<gene>
    <name evidence="2" type="ORF">R0G89_01825</name>
</gene>
<reference evidence="2" key="1">
    <citation type="journal article" date="2023" name="PeerJ">
        <title>Selection and evaluation of lactic acid bacteria from chicken feces in Thailand as potential probiotics.</title>
        <authorList>
            <person name="Khurajog B."/>
            <person name="Disastra Y."/>
            <person name="Lawwyne L.D."/>
            <person name="Sirichokchatchawan W."/>
            <person name="Niyomtham W."/>
            <person name="Yindee J."/>
            <person name="Hampson D.J."/>
            <person name="Prapasarakul N."/>
        </authorList>
    </citation>
    <scope>NUCLEOTIDE SEQUENCE</scope>
    <source>
        <strain evidence="2">BF9</strain>
    </source>
</reference>
<name>A0AAW8YG40_PEDAC</name>
<evidence type="ECO:0000313" key="3">
    <source>
        <dbReference type="Proteomes" id="UP001280897"/>
    </source>
</evidence>
<feature type="domain" description="M protein trans-acting positive regulator (MGA) HTH" evidence="1">
    <location>
        <begin position="9"/>
        <end position="56"/>
    </location>
</feature>
<dbReference type="EMBL" id="JAWJAV010000001">
    <property type="protein sequence ID" value="MDV2620474.1"/>
    <property type="molecule type" value="Genomic_DNA"/>
</dbReference>
<dbReference type="AlphaFoldDB" id="A0AAW8YG40"/>
<evidence type="ECO:0000313" key="2">
    <source>
        <dbReference type="EMBL" id="MDV2620474.1"/>
    </source>
</evidence>
<sequence>MDLWRSFLSSKQVRKIRLLEQIISKSAVSPDDLATNLATTNRLIKDLIEELNLEQQQFYNSSQKYYLFENRMIKLSKQVRVRTYVEFYLHLKSQYVNQSAVFKFLRFF</sequence>
<protein>
    <submittedName>
        <fullName evidence="2">Helix-turn-helix domain-containing protein</fullName>
    </submittedName>
</protein>
<dbReference type="Pfam" id="PF08280">
    <property type="entry name" value="HTH_Mga"/>
    <property type="match status" value="1"/>
</dbReference>
<accession>A0AAW8YG40</accession>
<evidence type="ECO:0000259" key="1">
    <source>
        <dbReference type="Pfam" id="PF08280"/>
    </source>
</evidence>
<reference evidence="2" key="2">
    <citation type="submission" date="2023-10" db="EMBL/GenBank/DDBJ databases">
        <authorList>
            <person name="Khurajog B."/>
        </authorList>
    </citation>
    <scope>NUCLEOTIDE SEQUENCE</scope>
    <source>
        <strain evidence="2">BF9</strain>
    </source>
</reference>
<comment type="caution">
    <text evidence="2">The sequence shown here is derived from an EMBL/GenBank/DDBJ whole genome shotgun (WGS) entry which is preliminary data.</text>
</comment>
<dbReference type="Proteomes" id="UP001280897">
    <property type="component" value="Unassembled WGS sequence"/>
</dbReference>
<organism evidence="2 3">
    <name type="scientific">Pediococcus acidilactici</name>
    <dbReference type="NCBI Taxonomy" id="1254"/>
    <lineage>
        <taxon>Bacteria</taxon>
        <taxon>Bacillati</taxon>
        <taxon>Bacillota</taxon>
        <taxon>Bacilli</taxon>
        <taxon>Lactobacillales</taxon>
        <taxon>Lactobacillaceae</taxon>
        <taxon>Pediococcus</taxon>
        <taxon>Pediococcus acidilactici group</taxon>
    </lineage>
</organism>